<dbReference type="EMBL" id="BMIJ01000004">
    <property type="protein sequence ID" value="GGB97056.1"/>
    <property type="molecule type" value="Genomic_DNA"/>
</dbReference>
<name>A0ABQ1KHB0_9GAMM</name>
<proteinExistence type="predicted"/>
<accession>A0ABQ1KHB0</accession>
<dbReference type="InterPro" id="IPR023393">
    <property type="entry name" value="START-like_dom_sf"/>
</dbReference>
<dbReference type="RefSeq" id="WP_188748564.1">
    <property type="nucleotide sequence ID" value="NZ_BMIJ01000004.1"/>
</dbReference>
<dbReference type="Proteomes" id="UP000629025">
    <property type="component" value="Unassembled WGS sequence"/>
</dbReference>
<evidence type="ECO:0008006" key="3">
    <source>
        <dbReference type="Google" id="ProtNLM"/>
    </source>
</evidence>
<gene>
    <name evidence="1" type="ORF">GCM10011352_24000</name>
</gene>
<protein>
    <recommendedName>
        <fullName evidence="3">START domain-containing protein</fullName>
    </recommendedName>
</protein>
<evidence type="ECO:0000313" key="2">
    <source>
        <dbReference type="Proteomes" id="UP000629025"/>
    </source>
</evidence>
<dbReference type="SUPFAM" id="SSF55961">
    <property type="entry name" value="Bet v1-like"/>
    <property type="match status" value="1"/>
</dbReference>
<keyword evidence="2" id="KW-1185">Reference proteome</keyword>
<evidence type="ECO:0000313" key="1">
    <source>
        <dbReference type="EMBL" id="GGB97056.1"/>
    </source>
</evidence>
<comment type="caution">
    <text evidence="1">The sequence shown here is derived from an EMBL/GenBank/DDBJ whole genome shotgun (WGS) entry which is preliminary data.</text>
</comment>
<sequence length="232" mass="26986">MRRRSTRFSSARPVYTWFRLLFGITASLPLLALTTNSYGDEGWRHWKTENQVSIHYRTEASSGLTEVRADTSVRCTLSAFINLLRDTENADKWLDRVKSVEELERYSATENLVEIRFKGFHMVAERWVQTRSSITQDENLQLSLSIHNQYQAAREAPGIQVRRLEALWTLTPSQDGQVHIRYQGIIDPDGSIPNWMARNLNLESAYRTFVNLRKRIQLPGYQQPKLPFITEP</sequence>
<dbReference type="Gene3D" id="3.30.530.20">
    <property type="match status" value="1"/>
</dbReference>
<organism evidence="1 2">
    <name type="scientific">Marinobacterium zhoushanense</name>
    <dbReference type="NCBI Taxonomy" id="1679163"/>
    <lineage>
        <taxon>Bacteria</taxon>
        <taxon>Pseudomonadati</taxon>
        <taxon>Pseudomonadota</taxon>
        <taxon>Gammaproteobacteria</taxon>
        <taxon>Oceanospirillales</taxon>
        <taxon>Oceanospirillaceae</taxon>
        <taxon>Marinobacterium</taxon>
    </lineage>
</organism>
<reference evidence="2" key="1">
    <citation type="journal article" date="2019" name="Int. J. Syst. Evol. Microbiol.">
        <title>The Global Catalogue of Microorganisms (GCM) 10K type strain sequencing project: providing services to taxonomists for standard genome sequencing and annotation.</title>
        <authorList>
            <consortium name="The Broad Institute Genomics Platform"/>
            <consortium name="The Broad Institute Genome Sequencing Center for Infectious Disease"/>
            <person name="Wu L."/>
            <person name="Ma J."/>
        </authorList>
    </citation>
    <scope>NUCLEOTIDE SEQUENCE [LARGE SCALE GENOMIC DNA]</scope>
    <source>
        <strain evidence="2">CGMCC 1.15341</strain>
    </source>
</reference>